<protein>
    <submittedName>
        <fullName evidence="1">8829_t:CDS:1</fullName>
    </submittedName>
</protein>
<name>A0A9N9DP75_9GLOM</name>
<dbReference type="OrthoDB" id="2370036at2759"/>
<feature type="non-terminal residue" evidence="1">
    <location>
        <position position="175"/>
    </location>
</feature>
<comment type="caution">
    <text evidence="1">The sequence shown here is derived from an EMBL/GenBank/DDBJ whole genome shotgun (WGS) entry which is preliminary data.</text>
</comment>
<proteinExistence type="predicted"/>
<evidence type="ECO:0000313" key="1">
    <source>
        <dbReference type="EMBL" id="CAG8647306.1"/>
    </source>
</evidence>
<evidence type="ECO:0000313" key="2">
    <source>
        <dbReference type="Proteomes" id="UP000789570"/>
    </source>
</evidence>
<reference evidence="1" key="1">
    <citation type="submission" date="2021-06" db="EMBL/GenBank/DDBJ databases">
        <authorList>
            <person name="Kallberg Y."/>
            <person name="Tangrot J."/>
            <person name="Rosling A."/>
        </authorList>
    </citation>
    <scope>NUCLEOTIDE SEQUENCE</scope>
    <source>
        <strain evidence="1">UK204</strain>
    </source>
</reference>
<keyword evidence="2" id="KW-1185">Reference proteome</keyword>
<organism evidence="1 2">
    <name type="scientific">Funneliformis caledonium</name>
    <dbReference type="NCBI Taxonomy" id="1117310"/>
    <lineage>
        <taxon>Eukaryota</taxon>
        <taxon>Fungi</taxon>
        <taxon>Fungi incertae sedis</taxon>
        <taxon>Mucoromycota</taxon>
        <taxon>Glomeromycotina</taxon>
        <taxon>Glomeromycetes</taxon>
        <taxon>Glomerales</taxon>
        <taxon>Glomeraceae</taxon>
        <taxon>Funneliformis</taxon>
    </lineage>
</organism>
<dbReference type="EMBL" id="CAJVPQ010004231">
    <property type="protein sequence ID" value="CAG8647306.1"/>
    <property type="molecule type" value="Genomic_DNA"/>
</dbReference>
<dbReference type="AlphaFoldDB" id="A0A9N9DP75"/>
<dbReference type="Proteomes" id="UP000789570">
    <property type="component" value="Unassembled WGS sequence"/>
</dbReference>
<accession>A0A9N9DP75</accession>
<sequence length="175" mass="20067">MEIETQFQQDSNADVKQSVQRKEKYAYRFGKIKKALYLALDLGCETEFIDMVNGFINCKKNDIDDTNDENKENLSVSDPLIRKWRRRSPHKRIKSALENAHHSTKISALNPPDPNLQSSSRIPLYAYDVSNHGQDNDHMALDDIGENTSKRKYICKVCGEPGHNARNKAKCIKQD</sequence>
<gene>
    <name evidence="1" type="ORF">FCALED_LOCUS10880</name>
</gene>